<dbReference type="Proteomes" id="UP000054558">
    <property type="component" value="Unassembled WGS sequence"/>
</dbReference>
<dbReference type="InterPro" id="IPR039741">
    <property type="entry name" value="UDP-sugar_pyrophosphorylase"/>
</dbReference>
<dbReference type="GO" id="GO:0006048">
    <property type="term" value="P:UDP-N-acetylglucosamine biosynthetic process"/>
    <property type="evidence" value="ECO:0000318"/>
    <property type="project" value="GO_Central"/>
</dbReference>
<dbReference type="FunFam" id="3.90.550.10:FF:000072">
    <property type="entry name" value="UDP-N-acetylglucosamine diphosphorylase 2"/>
    <property type="match status" value="1"/>
</dbReference>
<dbReference type="STRING" id="105231.A0A1Y1IBE6"/>
<dbReference type="InterPro" id="IPR002618">
    <property type="entry name" value="UDPGP_fam"/>
</dbReference>
<dbReference type="CDD" id="cd04193">
    <property type="entry name" value="UDPGlcNAc_PPase"/>
    <property type="match status" value="1"/>
</dbReference>
<evidence type="ECO:0000256" key="5">
    <source>
        <dbReference type="ARBA" id="ARBA00048493"/>
    </source>
</evidence>
<comment type="pathway">
    <text evidence="1">Nucleotide-sugar biosynthesis; UDP-N-acetyl-alpha-D-glucosamine biosynthesis; UDP-N-acetyl-alpha-D-glucosamine from N-acetyl-alpha-D-glucosamine 1-phosphate: step 1/1.</text>
</comment>
<dbReference type="OrthoDB" id="532420at2759"/>
<comment type="catalytic activity">
    <reaction evidence="6">
        <text>N-acetyl-alpha-D-galactosamine 1-phosphate + UTP + H(+) = UDP-N-acetyl-alpha-D-galactosamine + diphosphate</text>
        <dbReference type="Rhea" id="RHEA:34363"/>
        <dbReference type="ChEBI" id="CHEBI:15378"/>
        <dbReference type="ChEBI" id="CHEBI:33019"/>
        <dbReference type="ChEBI" id="CHEBI:46398"/>
        <dbReference type="ChEBI" id="CHEBI:61970"/>
        <dbReference type="ChEBI" id="CHEBI:67138"/>
        <dbReference type="EC" id="2.7.7.83"/>
    </reaction>
</comment>
<dbReference type="GO" id="GO:0003977">
    <property type="term" value="F:UDP-N-acetylglucosamine diphosphorylase activity"/>
    <property type="evidence" value="ECO:0000318"/>
    <property type="project" value="GO_Central"/>
</dbReference>
<organism evidence="7 8">
    <name type="scientific">Klebsormidium nitens</name>
    <name type="common">Green alga</name>
    <name type="synonym">Ulothrix nitens</name>
    <dbReference type="NCBI Taxonomy" id="105231"/>
    <lineage>
        <taxon>Eukaryota</taxon>
        <taxon>Viridiplantae</taxon>
        <taxon>Streptophyta</taxon>
        <taxon>Klebsormidiophyceae</taxon>
        <taxon>Klebsormidiales</taxon>
        <taxon>Klebsormidiaceae</taxon>
        <taxon>Klebsormidium</taxon>
    </lineage>
</organism>
<dbReference type="SUPFAM" id="SSF53448">
    <property type="entry name" value="Nucleotide-diphospho-sugar transferases"/>
    <property type="match status" value="1"/>
</dbReference>
<dbReference type="EMBL" id="DF237216">
    <property type="protein sequence ID" value="GAQ86047.1"/>
    <property type="molecule type" value="Genomic_DNA"/>
</dbReference>
<dbReference type="AlphaFoldDB" id="A0A1Y1IBE6"/>
<dbReference type="GO" id="GO:0052630">
    <property type="term" value="F:UDP-N-acetylgalactosamine diphosphorylase activity"/>
    <property type="evidence" value="ECO:0007669"/>
    <property type="project" value="UniProtKB-EC"/>
</dbReference>
<reference evidence="7 8" key="1">
    <citation type="journal article" date="2014" name="Nat. Commun.">
        <title>Klebsormidium flaccidum genome reveals primary factors for plant terrestrial adaptation.</title>
        <authorList>
            <person name="Hori K."/>
            <person name="Maruyama F."/>
            <person name="Fujisawa T."/>
            <person name="Togashi T."/>
            <person name="Yamamoto N."/>
            <person name="Seo M."/>
            <person name="Sato S."/>
            <person name="Yamada T."/>
            <person name="Mori H."/>
            <person name="Tajima N."/>
            <person name="Moriyama T."/>
            <person name="Ikeuchi M."/>
            <person name="Watanabe M."/>
            <person name="Wada H."/>
            <person name="Kobayashi K."/>
            <person name="Saito M."/>
            <person name="Masuda T."/>
            <person name="Sasaki-Sekimoto Y."/>
            <person name="Mashiguchi K."/>
            <person name="Awai K."/>
            <person name="Shimojima M."/>
            <person name="Masuda S."/>
            <person name="Iwai M."/>
            <person name="Nobusawa T."/>
            <person name="Narise T."/>
            <person name="Kondo S."/>
            <person name="Saito H."/>
            <person name="Sato R."/>
            <person name="Murakawa M."/>
            <person name="Ihara Y."/>
            <person name="Oshima-Yamada Y."/>
            <person name="Ohtaka K."/>
            <person name="Satoh M."/>
            <person name="Sonobe K."/>
            <person name="Ishii M."/>
            <person name="Ohtani R."/>
            <person name="Kanamori-Sato M."/>
            <person name="Honoki R."/>
            <person name="Miyazaki D."/>
            <person name="Mochizuki H."/>
            <person name="Umetsu J."/>
            <person name="Higashi K."/>
            <person name="Shibata D."/>
            <person name="Kamiya Y."/>
            <person name="Sato N."/>
            <person name="Nakamura Y."/>
            <person name="Tabata S."/>
            <person name="Ida S."/>
            <person name="Kurokawa K."/>
            <person name="Ohta H."/>
        </authorList>
    </citation>
    <scope>NUCLEOTIDE SEQUENCE [LARGE SCALE GENOMIC DNA]</scope>
    <source>
        <strain evidence="7 8">NIES-2285</strain>
    </source>
</reference>
<sequence>MAPASDLPGVPATLANQLQQNNQEHILDHLSEFEPPHQQELIQQLEGIDLVKLAQIFQESIAPALRAEHSNQTGSSQEVAEIQPVKNVSTISGRTDAEKERWNKLGLEAIAKGEVAILLLAGGQGTRLGSDAPKGCFNIGLPSSKSLFQLQAERIRRLQELATGGGEKRATIPWYILTSPFTHQPSQAFFKEHNYFGLPADQVIFFQQGTLPCLDRTGRLILATPSTLATAPDGNGGVFLALKSSGCLADISRRGVRYIDCFSVDNALVRVAEPTWIGHCIERGAAAGARVLRKAHPQEKVGVFVQRGEGGPVEVVEYSEMEPAQVAATDPETEELRFSWSNICMHFFTTAFLAQAAAALEQSRNYHVAFKSIPSITGPTPGCKLEQFIFDVFPLAGQEVALLEVARSEEFSPVKNAPGSPSDSPDTARAHVLTLHKRWVEAAGGQVDVQPGTDASGVEVSPLISYAGEGLAELVAGRSFVAGREII</sequence>
<dbReference type="PANTHER" id="PTHR11952">
    <property type="entry name" value="UDP- GLUCOSE PYROPHOSPHORYLASE"/>
    <property type="match status" value="1"/>
</dbReference>
<dbReference type="OMA" id="YFQVDNP"/>
<name>A0A1Y1IBE6_KLENI</name>
<keyword evidence="8" id="KW-1185">Reference proteome</keyword>
<keyword evidence="3" id="KW-0808">Transferase</keyword>
<comment type="catalytic activity">
    <reaction evidence="5">
        <text>N-acetyl-alpha-D-glucosamine 1-phosphate + UTP + H(+) = UDP-N-acetyl-alpha-D-glucosamine + diphosphate</text>
        <dbReference type="Rhea" id="RHEA:13509"/>
        <dbReference type="ChEBI" id="CHEBI:15378"/>
        <dbReference type="ChEBI" id="CHEBI:33019"/>
        <dbReference type="ChEBI" id="CHEBI:46398"/>
        <dbReference type="ChEBI" id="CHEBI:57705"/>
        <dbReference type="ChEBI" id="CHEBI:57776"/>
        <dbReference type="EC" id="2.7.7.23"/>
    </reaction>
</comment>
<evidence type="ECO:0000256" key="4">
    <source>
        <dbReference type="ARBA" id="ARBA00022695"/>
    </source>
</evidence>
<protein>
    <submittedName>
        <fullName evidence="7">UDP-N-acetylglucosamine pyrophosphorylase</fullName>
    </submittedName>
</protein>
<dbReference type="Gene3D" id="3.90.550.10">
    <property type="entry name" value="Spore Coat Polysaccharide Biosynthesis Protein SpsA, Chain A"/>
    <property type="match status" value="1"/>
</dbReference>
<gene>
    <name evidence="7" type="ORF">KFL_002670070</name>
</gene>
<dbReference type="GO" id="GO:0019276">
    <property type="term" value="P:UDP-N-acetylgalactosamine metabolic process"/>
    <property type="evidence" value="ECO:0007669"/>
    <property type="project" value="UniProtKB-ARBA"/>
</dbReference>
<proteinExistence type="inferred from homology"/>
<keyword evidence="4" id="KW-0548">Nucleotidyltransferase</keyword>
<evidence type="ECO:0000313" key="7">
    <source>
        <dbReference type="EMBL" id="GAQ86047.1"/>
    </source>
</evidence>
<dbReference type="Pfam" id="PF01704">
    <property type="entry name" value="UDPGP"/>
    <property type="match status" value="1"/>
</dbReference>
<evidence type="ECO:0000256" key="6">
    <source>
        <dbReference type="ARBA" id="ARBA00052215"/>
    </source>
</evidence>
<evidence type="ECO:0000313" key="8">
    <source>
        <dbReference type="Proteomes" id="UP000054558"/>
    </source>
</evidence>
<dbReference type="InterPro" id="IPR029044">
    <property type="entry name" value="Nucleotide-diphossugar_trans"/>
</dbReference>
<evidence type="ECO:0000256" key="1">
    <source>
        <dbReference type="ARBA" id="ARBA00005208"/>
    </source>
</evidence>
<evidence type="ECO:0000256" key="3">
    <source>
        <dbReference type="ARBA" id="ARBA00022679"/>
    </source>
</evidence>
<accession>A0A1Y1IBE6</accession>
<dbReference type="PANTHER" id="PTHR11952:SF2">
    <property type="entry name" value="LD24639P"/>
    <property type="match status" value="1"/>
</dbReference>
<comment type="similarity">
    <text evidence="2">Belongs to the UDPGP type 1 family.</text>
</comment>
<evidence type="ECO:0000256" key="2">
    <source>
        <dbReference type="ARBA" id="ARBA00010401"/>
    </source>
</evidence>